<dbReference type="SUPFAM" id="SSF55174">
    <property type="entry name" value="Alpha-L RNA-binding motif"/>
    <property type="match status" value="1"/>
</dbReference>
<keyword evidence="2 6" id="KW-0699">rRNA-binding</keyword>
<evidence type="ECO:0000256" key="1">
    <source>
        <dbReference type="ARBA" id="ARBA00007465"/>
    </source>
</evidence>
<evidence type="ECO:0000256" key="3">
    <source>
        <dbReference type="ARBA" id="ARBA00022884"/>
    </source>
</evidence>
<feature type="domain" description="RNA-binding S4" evidence="9">
    <location>
        <begin position="114"/>
        <end position="185"/>
    </location>
</feature>
<evidence type="ECO:0000259" key="9">
    <source>
        <dbReference type="SMART" id="SM00363"/>
    </source>
</evidence>
<feature type="domain" description="Small ribosomal subunit protein uS4 N-terminal" evidence="10">
    <location>
        <begin position="13"/>
        <end position="113"/>
    </location>
</feature>
<dbReference type="Gene3D" id="3.10.290.10">
    <property type="entry name" value="RNA-binding S4 domain"/>
    <property type="match status" value="1"/>
</dbReference>
<dbReference type="InterPro" id="IPR018079">
    <property type="entry name" value="Ribosomal_uS4_CS"/>
</dbReference>
<keyword evidence="4 7" id="KW-0689">Ribosomal protein</keyword>
<evidence type="ECO:0000256" key="4">
    <source>
        <dbReference type="ARBA" id="ARBA00022980"/>
    </source>
</evidence>
<feature type="compositionally biased region" description="Basic residues" evidence="8">
    <location>
        <begin position="175"/>
        <end position="185"/>
    </location>
</feature>
<name>A0ABQ9XTA8_9EUKA</name>
<dbReference type="SMART" id="SM00363">
    <property type="entry name" value="S4"/>
    <property type="match status" value="1"/>
</dbReference>
<dbReference type="InterPro" id="IPR036986">
    <property type="entry name" value="S4_RNA-bd_sf"/>
</dbReference>
<dbReference type="CDD" id="cd00165">
    <property type="entry name" value="S4"/>
    <property type="match status" value="1"/>
</dbReference>
<evidence type="ECO:0000256" key="7">
    <source>
        <dbReference type="RuleBase" id="RU003699"/>
    </source>
</evidence>
<dbReference type="InterPro" id="IPR005710">
    <property type="entry name" value="Ribosomal_uS4_euk/arc"/>
</dbReference>
<dbReference type="NCBIfam" id="TIGR01018">
    <property type="entry name" value="uS4_arch"/>
    <property type="match status" value="1"/>
</dbReference>
<keyword evidence="5 7" id="KW-0687">Ribonucleoprotein</keyword>
<protein>
    <submittedName>
        <fullName evidence="11">40S ribosomal protein S9</fullName>
    </submittedName>
</protein>
<dbReference type="Pfam" id="PF00163">
    <property type="entry name" value="Ribosomal_S4"/>
    <property type="match status" value="1"/>
</dbReference>
<dbReference type="SMART" id="SM01390">
    <property type="entry name" value="Ribosomal_S4"/>
    <property type="match status" value="1"/>
</dbReference>
<sequence>MFDQPTPFTDMSRNYSAVYHTPRHPWERERIDSELRICGDYGLRNKREVWRVAYTLSQLREKARYLLTLDAHDTRRVFEGQAVIRRLTRIGLLDETRQELDYVLALKVTDFLERRLQTLVFKKKLARSIHHARLMITQGHIRVGKQIVTVPSYIVRVSSESHIDLAPNSPLNHGKPGRVAKKKTRKDGGAADDE</sequence>
<dbReference type="EMBL" id="JARBJD010000075">
    <property type="protein sequence ID" value="KAK2954713.1"/>
    <property type="molecule type" value="Genomic_DNA"/>
</dbReference>
<evidence type="ECO:0000256" key="6">
    <source>
        <dbReference type="PROSITE-ProRule" id="PRU00182"/>
    </source>
</evidence>
<dbReference type="NCBIfam" id="NF003139">
    <property type="entry name" value="PRK04051.1"/>
    <property type="match status" value="1"/>
</dbReference>
<evidence type="ECO:0000313" key="12">
    <source>
        <dbReference type="Proteomes" id="UP001281761"/>
    </source>
</evidence>
<evidence type="ECO:0000259" key="10">
    <source>
        <dbReference type="SMART" id="SM01390"/>
    </source>
</evidence>
<dbReference type="GO" id="GO:0005840">
    <property type="term" value="C:ribosome"/>
    <property type="evidence" value="ECO:0007669"/>
    <property type="project" value="UniProtKB-KW"/>
</dbReference>
<gene>
    <name evidence="11" type="ORF">BLNAU_10369</name>
</gene>
<evidence type="ECO:0000313" key="11">
    <source>
        <dbReference type="EMBL" id="KAK2954713.1"/>
    </source>
</evidence>
<feature type="region of interest" description="Disordered" evidence="8">
    <location>
        <begin position="165"/>
        <end position="194"/>
    </location>
</feature>
<dbReference type="InterPro" id="IPR001912">
    <property type="entry name" value="Ribosomal_uS4_N"/>
</dbReference>
<keyword evidence="3 6" id="KW-0694">RNA-binding</keyword>
<dbReference type="PANTHER" id="PTHR11831">
    <property type="entry name" value="30S 40S RIBOSOMAL PROTEIN"/>
    <property type="match status" value="1"/>
</dbReference>
<dbReference type="InterPro" id="IPR022801">
    <property type="entry name" value="Ribosomal_uS4"/>
</dbReference>
<evidence type="ECO:0000256" key="5">
    <source>
        <dbReference type="ARBA" id="ARBA00023274"/>
    </source>
</evidence>
<evidence type="ECO:0000256" key="8">
    <source>
        <dbReference type="SAM" id="MobiDB-lite"/>
    </source>
</evidence>
<dbReference type="PROSITE" id="PS00632">
    <property type="entry name" value="RIBOSOMAL_S4"/>
    <property type="match status" value="1"/>
</dbReference>
<comment type="caution">
    <text evidence="11">The sequence shown here is derived from an EMBL/GenBank/DDBJ whole genome shotgun (WGS) entry which is preliminary data.</text>
</comment>
<dbReference type="Proteomes" id="UP001281761">
    <property type="component" value="Unassembled WGS sequence"/>
</dbReference>
<comment type="similarity">
    <text evidence="1 7">Belongs to the universal ribosomal protein uS4 family.</text>
</comment>
<proteinExistence type="inferred from homology"/>
<keyword evidence="12" id="KW-1185">Reference proteome</keyword>
<dbReference type="Pfam" id="PF01479">
    <property type="entry name" value="S4"/>
    <property type="match status" value="1"/>
</dbReference>
<accession>A0ABQ9XTA8</accession>
<dbReference type="PROSITE" id="PS50889">
    <property type="entry name" value="S4"/>
    <property type="match status" value="1"/>
</dbReference>
<dbReference type="InterPro" id="IPR002942">
    <property type="entry name" value="S4_RNA-bd"/>
</dbReference>
<dbReference type="PANTHER" id="PTHR11831:SF5">
    <property type="entry name" value="40S RIBOSOMAL PROTEIN S9"/>
    <property type="match status" value="1"/>
</dbReference>
<evidence type="ECO:0000256" key="2">
    <source>
        <dbReference type="ARBA" id="ARBA00022730"/>
    </source>
</evidence>
<organism evidence="11 12">
    <name type="scientific">Blattamonas nauphoetae</name>
    <dbReference type="NCBI Taxonomy" id="2049346"/>
    <lineage>
        <taxon>Eukaryota</taxon>
        <taxon>Metamonada</taxon>
        <taxon>Preaxostyla</taxon>
        <taxon>Oxymonadida</taxon>
        <taxon>Blattamonas</taxon>
    </lineage>
</organism>
<reference evidence="11 12" key="1">
    <citation type="journal article" date="2022" name="bioRxiv">
        <title>Genomics of Preaxostyla Flagellates Illuminates Evolutionary Transitions and the Path Towards Mitochondrial Loss.</title>
        <authorList>
            <person name="Novak L.V.F."/>
            <person name="Treitli S.C."/>
            <person name="Pyrih J."/>
            <person name="Halakuc P."/>
            <person name="Pipaliya S.V."/>
            <person name="Vacek V."/>
            <person name="Brzon O."/>
            <person name="Soukal P."/>
            <person name="Eme L."/>
            <person name="Dacks J.B."/>
            <person name="Karnkowska A."/>
            <person name="Elias M."/>
            <person name="Hampl V."/>
        </authorList>
    </citation>
    <scope>NUCLEOTIDE SEQUENCE [LARGE SCALE GENOMIC DNA]</scope>
    <source>
        <strain evidence="11">NAU3</strain>
        <tissue evidence="11">Gut</tissue>
    </source>
</reference>